<sequence>MARPGRARPATPSGSGSGSSSRSRSRSRSSSGSGSRSRSRSRSRSISSSSTPSRSASSRSRSHRLREEVQLDQLGEVVRHRLRLKELHLLRGLHPEVGIYDSISFYFRKASPIPESVVLHIDHLSRNVNEAHLKEIFGNFGDVVNVELSMDRIVNLPRGYGYVEFKKRADAEKALLYMDGGQIDGNVVRVKFTLAQRQKASSPPKVVRLLRKEKLHREIKLFQVLKRMLNRGPGSLLRGGNHFLLHGGDLLLQSAGGLIHRGVDQSPLLDVGQSLLLFVGGQIPLQFDGAKHHLLGEDQHPH</sequence>
<dbReference type="GO" id="GO:0000398">
    <property type="term" value="P:mRNA splicing, via spliceosome"/>
    <property type="evidence" value="ECO:0007669"/>
    <property type="project" value="TreeGrafter"/>
</dbReference>
<gene>
    <name evidence="9" type="ORF">CB5_LOCUS20124</name>
</gene>
<dbReference type="GO" id="GO:0061574">
    <property type="term" value="C:ASAP complex"/>
    <property type="evidence" value="ECO:0007669"/>
    <property type="project" value="TreeGrafter"/>
</dbReference>
<dbReference type="InterPro" id="IPR034201">
    <property type="entry name" value="RNPS1_RRM"/>
</dbReference>
<keyword evidence="4" id="KW-0508">mRNA splicing</keyword>
<evidence type="ECO:0000256" key="1">
    <source>
        <dbReference type="ARBA" id="ARBA00004123"/>
    </source>
</evidence>
<evidence type="ECO:0000256" key="7">
    <source>
        <dbReference type="SAM" id="MobiDB-lite"/>
    </source>
</evidence>
<dbReference type="FunFam" id="3.30.70.330:FF:000461">
    <property type="entry name" value="Serine/arginine-rich splicing factor SR45"/>
    <property type="match status" value="1"/>
</dbReference>
<evidence type="ECO:0000256" key="3">
    <source>
        <dbReference type="ARBA" id="ARBA00022884"/>
    </source>
</evidence>
<dbReference type="InterPro" id="IPR035979">
    <property type="entry name" value="RBD_domain_sf"/>
</dbReference>
<evidence type="ECO:0000256" key="2">
    <source>
        <dbReference type="ARBA" id="ARBA00022664"/>
    </source>
</evidence>
<dbReference type="CDD" id="cd12365">
    <property type="entry name" value="RRM_RNPS1"/>
    <property type="match status" value="1"/>
</dbReference>
<feature type="compositionally biased region" description="Low complexity" evidence="7">
    <location>
        <begin position="44"/>
        <end position="59"/>
    </location>
</feature>
<dbReference type="PANTHER" id="PTHR15481">
    <property type="entry name" value="RIBONUCLEIC ACID BINDING PROTEIN S1"/>
    <property type="match status" value="1"/>
</dbReference>
<dbReference type="GO" id="GO:0005654">
    <property type="term" value="C:nucleoplasm"/>
    <property type="evidence" value="ECO:0007669"/>
    <property type="project" value="TreeGrafter"/>
</dbReference>
<evidence type="ECO:0000313" key="9">
    <source>
        <dbReference type="EMBL" id="CAD1836913.1"/>
    </source>
</evidence>
<proteinExistence type="predicted"/>
<dbReference type="EMBL" id="LR862131">
    <property type="protein sequence ID" value="CAD1836913.1"/>
    <property type="molecule type" value="Genomic_DNA"/>
</dbReference>
<dbReference type="Pfam" id="PF00076">
    <property type="entry name" value="RRM_1"/>
    <property type="match status" value="1"/>
</dbReference>
<organism evidence="9">
    <name type="scientific">Ananas comosus var. bracteatus</name>
    <name type="common">red pineapple</name>
    <dbReference type="NCBI Taxonomy" id="296719"/>
    <lineage>
        <taxon>Eukaryota</taxon>
        <taxon>Viridiplantae</taxon>
        <taxon>Streptophyta</taxon>
        <taxon>Embryophyta</taxon>
        <taxon>Tracheophyta</taxon>
        <taxon>Spermatophyta</taxon>
        <taxon>Magnoliopsida</taxon>
        <taxon>Liliopsida</taxon>
        <taxon>Poales</taxon>
        <taxon>Bromeliaceae</taxon>
        <taxon>Bromelioideae</taxon>
        <taxon>Ananas</taxon>
    </lineage>
</organism>
<comment type="subcellular location">
    <subcellularLocation>
        <location evidence="1">Nucleus</location>
    </subcellularLocation>
</comment>
<protein>
    <recommendedName>
        <fullName evidence="8">RRM domain-containing protein</fullName>
    </recommendedName>
</protein>
<dbReference type="PANTHER" id="PTHR15481:SF0">
    <property type="entry name" value="LD23870P-RELATED"/>
    <property type="match status" value="1"/>
</dbReference>
<dbReference type="AlphaFoldDB" id="A0A6V7Q1M0"/>
<evidence type="ECO:0000259" key="8">
    <source>
        <dbReference type="PROSITE" id="PS50102"/>
    </source>
</evidence>
<dbReference type="PROSITE" id="PS50102">
    <property type="entry name" value="RRM"/>
    <property type="match status" value="1"/>
</dbReference>
<dbReference type="GO" id="GO:0003723">
    <property type="term" value="F:RNA binding"/>
    <property type="evidence" value="ECO:0007669"/>
    <property type="project" value="UniProtKB-UniRule"/>
</dbReference>
<dbReference type="InterPro" id="IPR012677">
    <property type="entry name" value="Nucleotide-bd_a/b_plait_sf"/>
</dbReference>
<evidence type="ECO:0000256" key="4">
    <source>
        <dbReference type="ARBA" id="ARBA00023187"/>
    </source>
</evidence>
<feature type="region of interest" description="Disordered" evidence="7">
    <location>
        <begin position="1"/>
        <end position="67"/>
    </location>
</feature>
<keyword evidence="5" id="KW-0539">Nucleus</keyword>
<name>A0A6V7Q1M0_ANACO</name>
<feature type="domain" description="RRM" evidence="8">
    <location>
        <begin position="117"/>
        <end position="195"/>
    </location>
</feature>
<dbReference type="Gene3D" id="3.30.70.330">
    <property type="match status" value="1"/>
</dbReference>
<dbReference type="GO" id="GO:0005737">
    <property type="term" value="C:cytoplasm"/>
    <property type="evidence" value="ECO:0007669"/>
    <property type="project" value="TreeGrafter"/>
</dbReference>
<feature type="compositionally biased region" description="Low complexity" evidence="7">
    <location>
        <begin position="18"/>
        <end position="36"/>
    </location>
</feature>
<dbReference type="InterPro" id="IPR000504">
    <property type="entry name" value="RRM_dom"/>
</dbReference>
<accession>A0A6V7Q1M0</accession>
<evidence type="ECO:0000256" key="6">
    <source>
        <dbReference type="PROSITE-ProRule" id="PRU00176"/>
    </source>
</evidence>
<reference evidence="9" key="1">
    <citation type="submission" date="2020-07" db="EMBL/GenBank/DDBJ databases">
        <authorList>
            <person name="Lin J."/>
        </authorList>
    </citation>
    <scope>NUCLEOTIDE SEQUENCE</scope>
</reference>
<dbReference type="SMART" id="SM00360">
    <property type="entry name" value="RRM"/>
    <property type="match status" value="1"/>
</dbReference>
<evidence type="ECO:0000256" key="5">
    <source>
        <dbReference type="ARBA" id="ARBA00023242"/>
    </source>
</evidence>
<keyword evidence="2" id="KW-0507">mRNA processing</keyword>
<keyword evidence="3 6" id="KW-0694">RNA-binding</keyword>
<dbReference type="SUPFAM" id="SSF54928">
    <property type="entry name" value="RNA-binding domain, RBD"/>
    <property type="match status" value="1"/>
</dbReference>